<name>A0A511W2P1_9BACI</name>
<reference evidence="1 2" key="1">
    <citation type="submission" date="2019-07" db="EMBL/GenBank/DDBJ databases">
        <title>Whole genome shotgun sequence of Alkalibacillus haloalkaliphilus NBRC 103110.</title>
        <authorList>
            <person name="Hosoyama A."/>
            <person name="Uohara A."/>
            <person name="Ohji S."/>
            <person name="Ichikawa N."/>
        </authorList>
    </citation>
    <scope>NUCLEOTIDE SEQUENCE [LARGE SCALE GENOMIC DNA]</scope>
    <source>
        <strain evidence="1 2">NBRC 103110</strain>
    </source>
</reference>
<protein>
    <recommendedName>
        <fullName evidence="3">TIGR00375 family protein</fullName>
    </recommendedName>
</protein>
<dbReference type="EMBL" id="BJYA01000003">
    <property type="protein sequence ID" value="GEN45217.1"/>
    <property type="molecule type" value="Genomic_DNA"/>
</dbReference>
<dbReference type="OrthoDB" id="9810135at2"/>
<dbReference type="RefSeq" id="WP_146814963.1">
    <property type="nucleotide sequence ID" value="NZ_BJYA01000003.1"/>
</dbReference>
<evidence type="ECO:0000313" key="2">
    <source>
        <dbReference type="Proteomes" id="UP000321440"/>
    </source>
</evidence>
<keyword evidence="2" id="KW-1185">Reference proteome</keyword>
<dbReference type="PANTHER" id="PTHR40084">
    <property type="entry name" value="PHOSPHOHYDROLASE, PHP FAMILY"/>
    <property type="match status" value="1"/>
</dbReference>
<evidence type="ECO:0000313" key="1">
    <source>
        <dbReference type="EMBL" id="GEN45217.1"/>
    </source>
</evidence>
<accession>A0A511W2P1</accession>
<dbReference type="CDD" id="cd19067">
    <property type="entry name" value="PfuEndoQ-like"/>
    <property type="match status" value="1"/>
</dbReference>
<dbReference type="InterPro" id="IPR016195">
    <property type="entry name" value="Pol/histidinol_Pase-like"/>
</dbReference>
<evidence type="ECO:0008006" key="3">
    <source>
        <dbReference type="Google" id="ProtNLM"/>
    </source>
</evidence>
<dbReference type="AlphaFoldDB" id="A0A511W2P1"/>
<dbReference type="PANTHER" id="PTHR40084:SF1">
    <property type="entry name" value="PHOSPHOTRANSFERASE"/>
    <property type="match status" value="1"/>
</dbReference>
<dbReference type="Gene3D" id="3.20.20.140">
    <property type="entry name" value="Metal-dependent hydrolases"/>
    <property type="match status" value="1"/>
</dbReference>
<dbReference type="SUPFAM" id="SSF89550">
    <property type="entry name" value="PHP domain-like"/>
    <property type="match status" value="1"/>
</dbReference>
<proteinExistence type="predicted"/>
<dbReference type="Proteomes" id="UP000321440">
    <property type="component" value="Unassembled WGS sequence"/>
</dbReference>
<sequence>MTKTYYADLHVHIGQTKQGNAVKISASNNLTVRNIFDFAKNVKGIDLIGIIDAHSPEVLTEFDQMVKNKEIIELDGGGLSNGEVTVLLGSEIEIYDSFCSGPIHVLCYFPTIEKVKQFAQWYQRHVKNPHLSSQRIYMDGISLQHKVKQFDGLFIPAHVFTPFKSLYGKGVKSSLKEVFDPDLIDAIELGLSSDTGMAQVISELQHYPFLTNSDAHSLENIGREYQKLLLSERSFTGVVQALASKQGKVVCNYGLNPKLGKYYETKCRQCGQINQSLNQCHQCGSNKVIKGVSRRIKEIELSQEQSPSIVERPPYIHQVPLKYVPGLGPKMLSKLRKQLHHDMYIIHEAAEEDLIQLVSTQVARQIIQLRKGELQVVPGGAGQYGKVEK</sequence>
<organism evidence="1 2">
    <name type="scientific">Alkalibacillus haloalkaliphilus</name>
    <dbReference type="NCBI Taxonomy" id="94136"/>
    <lineage>
        <taxon>Bacteria</taxon>
        <taxon>Bacillati</taxon>
        <taxon>Bacillota</taxon>
        <taxon>Bacilli</taxon>
        <taxon>Bacillales</taxon>
        <taxon>Bacillaceae</taxon>
        <taxon>Alkalibacillus</taxon>
    </lineage>
</organism>
<comment type="caution">
    <text evidence="1">The sequence shown here is derived from an EMBL/GenBank/DDBJ whole genome shotgun (WGS) entry which is preliminary data.</text>
</comment>
<gene>
    <name evidence="1" type="primary">yqxK</name>
    <name evidence="1" type="ORF">AHA02nite_09930</name>
</gene>